<evidence type="ECO:0000313" key="3">
    <source>
        <dbReference type="Proteomes" id="UP000531561"/>
    </source>
</evidence>
<reference evidence="2 3" key="1">
    <citation type="journal article" date="2020" name="Phytopathology">
        <title>A high-quality genome resource of Botrytis fragariae, a new and rapidly spreading fungal pathogen causing strawberry gray mold in the U.S.A.</title>
        <authorList>
            <person name="Wu Y."/>
            <person name="Saski C.A."/>
            <person name="Schnabel G."/>
            <person name="Xiao S."/>
            <person name="Hu M."/>
        </authorList>
    </citation>
    <scope>NUCLEOTIDE SEQUENCE [LARGE SCALE GENOMIC DNA]</scope>
    <source>
        <strain evidence="2 3">BVB16</strain>
    </source>
</reference>
<dbReference type="AlphaFoldDB" id="A0A8H6AQN6"/>
<protein>
    <submittedName>
        <fullName evidence="2">Uncharacterized protein</fullName>
    </submittedName>
</protein>
<keyword evidence="3" id="KW-1185">Reference proteome</keyword>
<evidence type="ECO:0000313" key="2">
    <source>
        <dbReference type="EMBL" id="KAF5871821.1"/>
    </source>
</evidence>
<dbReference type="GeneID" id="59262894"/>
<dbReference type="Proteomes" id="UP000531561">
    <property type="component" value="Unassembled WGS sequence"/>
</dbReference>
<sequence length="124" mass="14128">MVYVEDTGWGTLGLGWRCIMVYLEDLAGDPGSGLYMREIGGRVLVLQEFEIWWWWSLLFRGVRWVAFGLVSPAIQELRHILMRQKALSSLEPGPLPQFKSHHRSHCTTPVGKVGQGVLRPKLEP</sequence>
<accession>A0A8H6AQN6</accession>
<dbReference type="RefSeq" id="XP_037190768.1">
    <property type="nucleotide sequence ID" value="XM_037339202.1"/>
</dbReference>
<name>A0A8H6AQN6_9HELO</name>
<comment type="caution">
    <text evidence="2">The sequence shown here is derived from an EMBL/GenBank/DDBJ whole genome shotgun (WGS) entry which is preliminary data.</text>
</comment>
<proteinExistence type="predicted"/>
<gene>
    <name evidence="2" type="ORF">Bfra_008846</name>
</gene>
<evidence type="ECO:0000256" key="1">
    <source>
        <dbReference type="SAM" id="MobiDB-lite"/>
    </source>
</evidence>
<dbReference type="EMBL" id="JABFCT010000011">
    <property type="protein sequence ID" value="KAF5871821.1"/>
    <property type="molecule type" value="Genomic_DNA"/>
</dbReference>
<organism evidence="2 3">
    <name type="scientific">Botrytis fragariae</name>
    <dbReference type="NCBI Taxonomy" id="1964551"/>
    <lineage>
        <taxon>Eukaryota</taxon>
        <taxon>Fungi</taxon>
        <taxon>Dikarya</taxon>
        <taxon>Ascomycota</taxon>
        <taxon>Pezizomycotina</taxon>
        <taxon>Leotiomycetes</taxon>
        <taxon>Helotiales</taxon>
        <taxon>Sclerotiniaceae</taxon>
        <taxon>Botrytis</taxon>
    </lineage>
</organism>
<feature type="region of interest" description="Disordered" evidence="1">
    <location>
        <begin position="97"/>
        <end position="124"/>
    </location>
</feature>